<dbReference type="EMBL" id="JAWDGP010005772">
    <property type="protein sequence ID" value="KAK3752306.1"/>
    <property type="molecule type" value="Genomic_DNA"/>
</dbReference>
<reference evidence="1" key="1">
    <citation type="journal article" date="2023" name="G3 (Bethesda)">
        <title>A reference genome for the long-term kleptoplast-retaining sea slug Elysia crispata morphotype clarki.</title>
        <authorList>
            <person name="Eastman K.E."/>
            <person name="Pendleton A.L."/>
            <person name="Shaikh M.A."/>
            <person name="Suttiyut T."/>
            <person name="Ogas R."/>
            <person name="Tomko P."/>
            <person name="Gavelis G."/>
            <person name="Widhalm J.R."/>
            <person name="Wisecaver J.H."/>
        </authorList>
    </citation>
    <scope>NUCLEOTIDE SEQUENCE</scope>
    <source>
        <strain evidence="1">ECLA1</strain>
    </source>
</reference>
<organism evidence="1 2">
    <name type="scientific">Elysia crispata</name>
    <name type="common">lettuce slug</name>
    <dbReference type="NCBI Taxonomy" id="231223"/>
    <lineage>
        <taxon>Eukaryota</taxon>
        <taxon>Metazoa</taxon>
        <taxon>Spiralia</taxon>
        <taxon>Lophotrochozoa</taxon>
        <taxon>Mollusca</taxon>
        <taxon>Gastropoda</taxon>
        <taxon>Heterobranchia</taxon>
        <taxon>Euthyneura</taxon>
        <taxon>Panpulmonata</taxon>
        <taxon>Sacoglossa</taxon>
        <taxon>Placobranchoidea</taxon>
        <taxon>Plakobranchidae</taxon>
        <taxon>Elysia</taxon>
    </lineage>
</organism>
<proteinExistence type="predicted"/>
<protein>
    <submittedName>
        <fullName evidence="1">Uncharacterized protein</fullName>
    </submittedName>
</protein>
<name>A0AAE0YNT1_9GAST</name>
<accession>A0AAE0YNT1</accession>
<evidence type="ECO:0000313" key="2">
    <source>
        <dbReference type="Proteomes" id="UP001283361"/>
    </source>
</evidence>
<feature type="non-terminal residue" evidence="1">
    <location>
        <position position="1"/>
    </location>
</feature>
<dbReference type="Proteomes" id="UP001283361">
    <property type="component" value="Unassembled WGS sequence"/>
</dbReference>
<keyword evidence="2" id="KW-1185">Reference proteome</keyword>
<evidence type="ECO:0000313" key="1">
    <source>
        <dbReference type="EMBL" id="KAK3752306.1"/>
    </source>
</evidence>
<gene>
    <name evidence="1" type="ORF">RRG08_011266</name>
</gene>
<comment type="caution">
    <text evidence="1">The sequence shown here is derived from an EMBL/GenBank/DDBJ whole genome shotgun (WGS) entry which is preliminary data.</text>
</comment>
<sequence>SGLPGQAGQYSSDQFSRRSFSPDYLVKPASTRVTNFLGDLSVRITWGQAGQYSTVLDNAIQSGDTG</sequence>
<dbReference type="AlphaFoldDB" id="A0AAE0YNT1"/>